<keyword evidence="13" id="KW-1185">Reference proteome</keyword>
<comment type="similarity">
    <text evidence="4 10">Belongs to the NAD(P)-dependent epimerase/dehydratase family.</text>
</comment>
<reference evidence="12 13" key="1">
    <citation type="submission" date="2018-05" db="EMBL/GenBank/DDBJ databases">
        <title>Abyssibacter profundi OUC007T gen. nov., sp. nov, a marine bacterium isolated from seawater of the Mariana Trench.</title>
        <authorList>
            <person name="Zhou S."/>
        </authorList>
    </citation>
    <scope>NUCLEOTIDE SEQUENCE [LARGE SCALE GENOMIC DNA]</scope>
    <source>
        <strain evidence="12 13">OUC007</strain>
    </source>
</reference>
<dbReference type="InterPro" id="IPR036291">
    <property type="entry name" value="NAD(P)-bd_dom_sf"/>
</dbReference>
<evidence type="ECO:0000256" key="7">
    <source>
        <dbReference type="ARBA" id="ARBA00023027"/>
    </source>
</evidence>
<evidence type="ECO:0000256" key="2">
    <source>
        <dbReference type="ARBA" id="ARBA00001911"/>
    </source>
</evidence>
<evidence type="ECO:0000256" key="8">
    <source>
        <dbReference type="ARBA" id="ARBA00023235"/>
    </source>
</evidence>
<dbReference type="PANTHER" id="PTHR43725">
    <property type="entry name" value="UDP-GLUCOSE 4-EPIMERASE"/>
    <property type="match status" value="1"/>
</dbReference>
<dbReference type="UniPathway" id="UPA00214"/>
<dbReference type="AlphaFoldDB" id="A0A363UL54"/>
<dbReference type="OrthoDB" id="9803010at2"/>
<dbReference type="GO" id="GO:0003978">
    <property type="term" value="F:UDP-glucose 4-epimerase activity"/>
    <property type="evidence" value="ECO:0007669"/>
    <property type="project" value="UniProtKB-UniRule"/>
</dbReference>
<proteinExistence type="inferred from homology"/>
<dbReference type="InterPro" id="IPR005886">
    <property type="entry name" value="UDP_G4E"/>
</dbReference>
<dbReference type="SUPFAM" id="SSF51735">
    <property type="entry name" value="NAD(P)-binding Rossmann-fold domains"/>
    <property type="match status" value="1"/>
</dbReference>
<dbReference type="GO" id="GO:0033499">
    <property type="term" value="P:galactose catabolic process via UDP-galactose, Leloir pathway"/>
    <property type="evidence" value="ECO:0007669"/>
    <property type="project" value="TreeGrafter"/>
</dbReference>
<dbReference type="PANTHER" id="PTHR43725:SF53">
    <property type="entry name" value="UDP-ARABINOSE 4-EPIMERASE 1"/>
    <property type="match status" value="1"/>
</dbReference>
<dbReference type="Gene3D" id="3.90.25.10">
    <property type="entry name" value="UDP-galactose 4-epimerase, domain 1"/>
    <property type="match status" value="1"/>
</dbReference>
<keyword evidence="9 10" id="KW-0119">Carbohydrate metabolism</keyword>
<dbReference type="EC" id="5.1.3.2" evidence="5 10"/>
<evidence type="ECO:0000259" key="11">
    <source>
        <dbReference type="Pfam" id="PF01370"/>
    </source>
</evidence>
<feature type="domain" description="NAD-dependent epimerase/dehydratase" evidence="11">
    <location>
        <begin position="4"/>
        <end position="252"/>
    </location>
</feature>
<comment type="subunit">
    <text evidence="10">Homodimer.</text>
</comment>
<evidence type="ECO:0000256" key="1">
    <source>
        <dbReference type="ARBA" id="ARBA00000083"/>
    </source>
</evidence>
<dbReference type="Pfam" id="PF01370">
    <property type="entry name" value="Epimerase"/>
    <property type="match status" value="1"/>
</dbReference>
<evidence type="ECO:0000256" key="4">
    <source>
        <dbReference type="ARBA" id="ARBA00007637"/>
    </source>
</evidence>
<evidence type="ECO:0000256" key="5">
    <source>
        <dbReference type="ARBA" id="ARBA00013189"/>
    </source>
</evidence>
<evidence type="ECO:0000256" key="6">
    <source>
        <dbReference type="ARBA" id="ARBA00018569"/>
    </source>
</evidence>
<dbReference type="NCBIfam" id="TIGR01179">
    <property type="entry name" value="galE"/>
    <property type="match status" value="1"/>
</dbReference>
<protein>
    <recommendedName>
        <fullName evidence="6 10">UDP-glucose 4-epimerase</fullName>
        <ecNumber evidence="5 10">5.1.3.2</ecNumber>
    </recommendedName>
</protein>
<dbReference type="CDD" id="cd05247">
    <property type="entry name" value="UDP_G4E_1_SDR_e"/>
    <property type="match status" value="1"/>
</dbReference>
<evidence type="ECO:0000313" key="13">
    <source>
        <dbReference type="Proteomes" id="UP000251800"/>
    </source>
</evidence>
<dbReference type="RefSeq" id="WP_109719915.1">
    <property type="nucleotide sequence ID" value="NZ_QEQK01000006.1"/>
</dbReference>
<dbReference type="Proteomes" id="UP000251800">
    <property type="component" value="Unassembled WGS sequence"/>
</dbReference>
<dbReference type="EMBL" id="QEQK01000006">
    <property type="protein sequence ID" value="PWN56144.1"/>
    <property type="molecule type" value="Genomic_DNA"/>
</dbReference>
<organism evidence="12 13">
    <name type="scientific">Abyssibacter profundi</name>
    <dbReference type="NCBI Taxonomy" id="2182787"/>
    <lineage>
        <taxon>Bacteria</taxon>
        <taxon>Pseudomonadati</taxon>
        <taxon>Pseudomonadota</taxon>
        <taxon>Gammaproteobacteria</taxon>
        <taxon>Chromatiales</taxon>
        <taxon>Oceanococcaceae</taxon>
        <taxon>Abyssibacter</taxon>
    </lineage>
</organism>
<gene>
    <name evidence="12" type="primary">galE</name>
    <name evidence="12" type="ORF">DEH80_07665</name>
</gene>
<evidence type="ECO:0000256" key="3">
    <source>
        <dbReference type="ARBA" id="ARBA00004947"/>
    </source>
</evidence>
<evidence type="ECO:0000256" key="10">
    <source>
        <dbReference type="RuleBase" id="RU366046"/>
    </source>
</evidence>
<comment type="catalytic activity">
    <reaction evidence="1 10">
        <text>UDP-alpha-D-glucose = UDP-alpha-D-galactose</text>
        <dbReference type="Rhea" id="RHEA:22168"/>
        <dbReference type="ChEBI" id="CHEBI:58885"/>
        <dbReference type="ChEBI" id="CHEBI:66914"/>
        <dbReference type="EC" id="5.1.3.2"/>
    </reaction>
</comment>
<sequence length="339" mass="36772">MDSVLVVGGAGYIGSHMVALLVRKGLNVTTLDNLSTGYRDAVKFGEFVCGDMGDSELVSSLISDRDITTIIHLAGSISVAESIRDPAEYYSNNTSRTLSLASVAAKAGVKRFIFSSTAAVYGNPIEIPLDERHPKHPVNPYGRSKWLVELALPDFEAAYGMQYMSFRYFNASGASPQLGLGERHEPETHLIPNALHAALGKRGCLTVNGTDWGTPDGTCVRDFLHVEDLCEAHYLGYRALLGGCSSGAFNLGTGRGHSVREVVEAASEVSECEIPVAYGPRRPGDPPSLVANPEAAMRKLGWRPKRSDLRSIVEDAWVWEQHRAGGVPLEQLLREYKVA</sequence>
<comment type="cofactor">
    <cofactor evidence="2 10">
        <name>NAD(+)</name>
        <dbReference type="ChEBI" id="CHEBI:57540"/>
    </cofactor>
</comment>
<keyword evidence="8 10" id="KW-0413">Isomerase</keyword>
<name>A0A363UL54_9GAMM</name>
<keyword evidence="7 10" id="KW-0520">NAD</keyword>
<dbReference type="InterPro" id="IPR001509">
    <property type="entry name" value="Epimerase_deHydtase"/>
</dbReference>
<comment type="caution">
    <text evidence="12">The sequence shown here is derived from an EMBL/GenBank/DDBJ whole genome shotgun (WGS) entry which is preliminary data.</text>
</comment>
<evidence type="ECO:0000256" key="9">
    <source>
        <dbReference type="ARBA" id="ARBA00023277"/>
    </source>
</evidence>
<evidence type="ECO:0000313" key="12">
    <source>
        <dbReference type="EMBL" id="PWN56144.1"/>
    </source>
</evidence>
<dbReference type="Gene3D" id="3.40.50.720">
    <property type="entry name" value="NAD(P)-binding Rossmann-like Domain"/>
    <property type="match status" value="1"/>
</dbReference>
<accession>A0A363UL54</accession>
<comment type="pathway">
    <text evidence="3 10">Carbohydrate metabolism; galactose metabolism.</text>
</comment>